<protein>
    <submittedName>
        <fullName evidence="1">Uncharacterized protein</fullName>
    </submittedName>
</protein>
<organism evidence="1 2">
    <name type="scientific">Rhodobium gokarnense</name>
    <dbReference type="NCBI Taxonomy" id="364296"/>
    <lineage>
        <taxon>Bacteria</taxon>
        <taxon>Pseudomonadati</taxon>
        <taxon>Pseudomonadota</taxon>
        <taxon>Alphaproteobacteria</taxon>
        <taxon>Hyphomicrobiales</taxon>
        <taxon>Rhodobiaceae</taxon>
        <taxon>Rhodobium</taxon>
    </lineage>
</organism>
<dbReference type="Proteomes" id="UP001209755">
    <property type="component" value="Unassembled WGS sequence"/>
</dbReference>
<sequence length="70" mass="7761">MAKQTKTFNKAPTHEVFHVVGDGDKARWTKIGVGWGHNDGDGLNLAINYTPLVEGRTVVRKVNRDQEASK</sequence>
<accession>A0ABT3HAF5</accession>
<reference evidence="2" key="1">
    <citation type="submission" date="2023-07" db="EMBL/GenBank/DDBJ databases">
        <title>Genome sequencing of Purple Non-Sulfur Bacteria from various extreme environments.</title>
        <authorList>
            <person name="Mayer M."/>
        </authorList>
    </citation>
    <scope>NUCLEOTIDE SEQUENCE [LARGE SCALE GENOMIC DNA]</scope>
    <source>
        <strain evidence="2">DSM 17935</strain>
    </source>
</reference>
<comment type="caution">
    <text evidence="1">The sequence shown here is derived from an EMBL/GenBank/DDBJ whole genome shotgun (WGS) entry which is preliminary data.</text>
</comment>
<evidence type="ECO:0000313" key="1">
    <source>
        <dbReference type="EMBL" id="MCW2307378.1"/>
    </source>
</evidence>
<gene>
    <name evidence="1" type="ORF">M2319_001709</name>
</gene>
<evidence type="ECO:0000313" key="2">
    <source>
        <dbReference type="Proteomes" id="UP001209755"/>
    </source>
</evidence>
<name>A0ABT3HAF5_9HYPH</name>
<proteinExistence type="predicted"/>
<dbReference type="RefSeq" id="WP_264601035.1">
    <property type="nucleotide sequence ID" value="NZ_JAOQNS010000004.1"/>
</dbReference>
<dbReference type="EMBL" id="JAOQNS010000004">
    <property type="protein sequence ID" value="MCW2307378.1"/>
    <property type="molecule type" value="Genomic_DNA"/>
</dbReference>
<keyword evidence="2" id="KW-1185">Reference proteome</keyword>